<reference evidence="1" key="1">
    <citation type="submission" date="2014-11" db="EMBL/GenBank/DDBJ databases">
        <authorList>
            <person name="Amaro Gonzalez C."/>
        </authorList>
    </citation>
    <scope>NUCLEOTIDE SEQUENCE</scope>
</reference>
<dbReference type="AlphaFoldDB" id="A0A0E9SIR1"/>
<organism evidence="1">
    <name type="scientific">Anguilla anguilla</name>
    <name type="common">European freshwater eel</name>
    <name type="synonym">Muraena anguilla</name>
    <dbReference type="NCBI Taxonomy" id="7936"/>
    <lineage>
        <taxon>Eukaryota</taxon>
        <taxon>Metazoa</taxon>
        <taxon>Chordata</taxon>
        <taxon>Craniata</taxon>
        <taxon>Vertebrata</taxon>
        <taxon>Euteleostomi</taxon>
        <taxon>Actinopterygii</taxon>
        <taxon>Neopterygii</taxon>
        <taxon>Teleostei</taxon>
        <taxon>Anguilliformes</taxon>
        <taxon>Anguillidae</taxon>
        <taxon>Anguilla</taxon>
    </lineage>
</organism>
<protein>
    <submittedName>
        <fullName evidence="1">Uncharacterized protein</fullName>
    </submittedName>
</protein>
<name>A0A0E9SIR1_ANGAN</name>
<dbReference type="EMBL" id="GBXM01067343">
    <property type="protein sequence ID" value="JAH41234.1"/>
    <property type="molecule type" value="Transcribed_RNA"/>
</dbReference>
<evidence type="ECO:0000313" key="1">
    <source>
        <dbReference type="EMBL" id="JAH41234.1"/>
    </source>
</evidence>
<sequence>MAVPTPGIQTCYFLKTGGLQPFPQHALTSNRISRILLFLST</sequence>
<accession>A0A0E9SIR1</accession>
<proteinExistence type="predicted"/>
<reference evidence="1" key="2">
    <citation type="journal article" date="2015" name="Fish Shellfish Immunol.">
        <title>Early steps in the European eel (Anguilla anguilla)-Vibrio vulnificus interaction in the gills: Role of the RtxA13 toxin.</title>
        <authorList>
            <person name="Callol A."/>
            <person name="Pajuelo D."/>
            <person name="Ebbesson L."/>
            <person name="Teles M."/>
            <person name="MacKenzie S."/>
            <person name="Amaro C."/>
        </authorList>
    </citation>
    <scope>NUCLEOTIDE SEQUENCE</scope>
</reference>